<accession>A0A4U1J1T1</accession>
<dbReference type="InterPro" id="IPR018721">
    <property type="entry name" value="DUF2252"/>
</dbReference>
<dbReference type="AlphaFoldDB" id="A0A4U1J1T1"/>
<keyword evidence="3" id="KW-1185">Reference proteome</keyword>
<name>A0A4U1J1T1_9BACT</name>
<dbReference type="Pfam" id="PF10009">
    <property type="entry name" value="DUF2252"/>
    <property type="match status" value="1"/>
</dbReference>
<gene>
    <name evidence="2" type="ORF">E8A74_34830</name>
</gene>
<evidence type="ECO:0000313" key="3">
    <source>
        <dbReference type="Proteomes" id="UP000309215"/>
    </source>
</evidence>
<sequence length="127" mass="13776">MRQLRDWKFSVDVAALDRVTLTTYGSLCGWPLARAHARSGDLPRNGPRRVHVAGSRPPSRVLPPARWKNCASRSSSTPVQAVPGPGRGADSPRGDRGSAPARRPTMSTWLHLAPPSALRSRPRNDPA</sequence>
<protein>
    <submittedName>
        <fullName evidence="2">DUF2252 domain-containing protein</fullName>
    </submittedName>
</protein>
<dbReference type="RefSeq" id="WP_136933455.1">
    <property type="nucleotide sequence ID" value="NZ_SSMQ01000048.1"/>
</dbReference>
<reference evidence="2 3" key="1">
    <citation type="submission" date="2019-04" db="EMBL/GenBank/DDBJ databases">
        <authorList>
            <person name="Li Y."/>
            <person name="Wang J."/>
        </authorList>
    </citation>
    <scope>NUCLEOTIDE SEQUENCE [LARGE SCALE GENOMIC DNA]</scope>
    <source>
        <strain evidence="2 3">DSM 14668</strain>
    </source>
</reference>
<dbReference type="Proteomes" id="UP000309215">
    <property type="component" value="Unassembled WGS sequence"/>
</dbReference>
<dbReference type="OrthoDB" id="1491115at2"/>
<evidence type="ECO:0000256" key="1">
    <source>
        <dbReference type="SAM" id="MobiDB-lite"/>
    </source>
</evidence>
<organism evidence="2 3">
    <name type="scientific">Polyangium fumosum</name>
    <dbReference type="NCBI Taxonomy" id="889272"/>
    <lineage>
        <taxon>Bacteria</taxon>
        <taxon>Pseudomonadati</taxon>
        <taxon>Myxococcota</taxon>
        <taxon>Polyangia</taxon>
        <taxon>Polyangiales</taxon>
        <taxon>Polyangiaceae</taxon>
        <taxon>Polyangium</taxon>
    </lineage>
</organism>
<dbReference type="EMBL" id="SSMQ01000048">
    <property type="protein sequence ID" value="TKD00339.1"/>
    <property type="molecule type" value="Genomic_DNA"/>
</dbReference>
<evidence type="ECO:0000313" key="2">
    <source>
        <dbReference type="EMBL" id="TKD00339.1"/>
    </source>
</evidence>
<proteinExistence type="predicted"/>
<feature type="region of interest" description="Disordered" evidence="1">
    <location>
        <begin position="37"/>
        <end position="127"/>
    </location>
</feature>
<comment type="caution">
    <text evidence="2">The sequence shown here is derived from an EMBL/GenBank/DDBJ whole genome shotgun (WGS) entry which is preliminary data.</text>
</comment>